<feature type="domain" description="Transposase Synechocystis PCC 6803" evidence="1">
    <location>
        <begin position="118"/>
        <end position="154"/>
    </location>
</feature>
<dbReference type="Proteomes" id="UP000267250">
    <property type="component" value="Chromosome"/>
</dbReference>
<evidence type="ECO:0000313" key="2">
    <source>
        <dbReference type="EMBL" id="AZR72518.1"/>
    </source>
</evidence>
<accession>A0A3S9SW66</accession>
<dbReference type="KEGG" id="aft:BBF96_03445"/>
<dbReference type="EMBL" id="CP016379">
    <property type="protein sequence ID" value="AZR72518.1"/>
    <property type="molecule type" value="Genomic_DNA"/>
</dbReference>
<keyword evidence="3" id="KW-1185">Reference proteome</keyword>
<organism evidence="2 3">
    <name type="scientific">Anoxybacter fermentans</name>
    <dbReference type="NCBI Taxonomy" id="1323375"/>
    <lineage>
        <taxon>Bacteria</taxon>
        <taxon>Bacillati</taxon>
        <taxon>Bacillota</taxon>
        <taxon>Clostridia</taxon>
        <taxon>Halanaerobiales</taxon>
        <taxon>Anoxybacter</taxon>
    </lineage>
</organism>
<sequence>MVLKITDIKLMHIMIDIEIQASTPNKDIIQLVKKKYPHLSECYIARHIFERKKAWVKKLLENYHRLHLLGEYNFDMEYTGGSSYMLYRDIPDGQLLKIMIEEALEEYGKMNPKLRALLVMKYIEEVPATIEEMMKIFKVCKQTIYNWLDRAIGELVMVIEKDDRIEKLRKIS</sequence>
<dbReference type="Pfam" id="PF01710">
    <property type="entry name" value="HTH_Tnp_IS630"/>
    <property type="match status" value="1"/>
</dbReference>
<reference evidence="2 3" key="1">
    <citation type="submission" date="2016-07" db="EMBL/GenBank/DDBJ databases">
        <title>Genome and transcriptome analysis of iron-reducing fermentative bacteria Anoxybacter fermentans.</title>
        <authorList>
            <person name="Zeng X."/>
            <person name="Shao Z."/>
        </authorList>
    </citation>
    <scope>NUCLEOTIDE SEQUENCE [LARGE SCALE GENOMIC DNA]</scope>
    <source>
        <strain evidence="2 3">DY22613</strain>
    </source>
</reference>
<dbReference type="InterPro" id="IPR002622">
    <property type="entry name" value="Transposase_14"/>
</dbReference>
<dbReference type="RefSeq" id="WP_127015846.1">
    <property type="nucleotide sequence ID" value="NZ_CP016379.1"/>
</dbReference>
<evidence type="ECO:0000313" key="3">
    <source>
        <dbReference type="Proteomes" id="UP000267250"/>
    </source>
</evidence>
<protein>
    <recommendedName>
        <fullName evidence="1">Transposase Synechocystis PCC 6803 domain-containing protein</fullName>
    </recommendedName>
</protein>
<dbReference type="AlphaFoldDB" id="A0A3S9SW66"/>
<name>A0A3S9SW66_9FIRM</name>
<evidence type="ECO:0000259" key="1">
    <source>
        <dbReference type="Pfam" id="PF01710"/>
    </source>
</evidence>
<proteinExistence type="predicted"/>
<gene>
    <name evidence="2" type="ORF">BBF96_03445</name>
</gene>